<keyword evidence="13" id="KW-1185">Reference proteome</keyword>
<feature type="compositionally biased region" description="Polar residues" evidence="9">
    <location>
        <begin position="381"/>
        <end position="395"/>
    </location>
</feature>
<reference evidence="12 13" key="1">
    <citation type="submission" date="2016-03" db="EMBL/GenBank/DDBJ databases">
        <title>How can Kluyveromyces marxianus grow so fast - potential evolutionary course in Saccharomyces Complex revealed by comparative genomics.</title>
        <authorList>
            <person name="Mo W."/>
            <person name="Lu W."/>
            <person name="Yang X."/>
            <person name="Qi J."/>
            <person name="Lv H."/>
        </authorList>
    </citation>
    <scope>NUCLEOTIDE SEQUENCE [LARGE SCALE GENOMIC DNA]</scope>
    <source>
        <strain evidence="12 13">FIM1</strain>
    </source>
</reference>
<dbReference type="Gene3D" id="2.40.50.140">
    <property type="entry name" value="Nucleic acid-binding proteins"/>
    <property type="match status" value="1"/>
</dbReference>
<dbReference type="InterPro" id="IPR040184">
    <property type="entry name" value="Mcm10"/>
</dbReference>
<evidence type="ECO:0000313" key="13">
    <source>
        <dbReference type="Proteomes" id="UP000422736"/>
    </source>
</evidence>
<comment type="subcellular location">
    <subcellularLocation>
        <location evidence="1">Nucleus</location>
    </subcellularLocation>
</comment>
<dbReference type="Pfam" id="PF22379">
    <property type="entry name" value="OB_MCM10"/>
    <property type="match status" value="1"/>
</dbReference>
<dbReference type="Proteomes" id="UP000422736">
    <property type="component" value="Chromosome 3"/>
</dbReference>
<evidence type="ECO:0000256" key="9">
    <source>
        <dbReference type="SAM" id="MobiDB-lite"/>
    </source>
</evidence>
<evidence type="ECO:0000256" key="2">
    <source>
        <dbReference type="ARBA" id="ARBA00009679"/>
    </source>
</evidence>
<keyword evidence="4" id="KW-0479">Metal-binding</keyword>
<evidence type="ECO:0000256" key="4">
    <source>
        <dbReference type="ARBA" id="ARBA00022723"/>
    </source>
</evidence>
<dbReference type="PANTHER" id="PTHR13454:SF11">
    <property type="entry name" value="PROTEIN MCM10 HOMOLOG"/>
    <property type="match status" value="1"/>
</dbReference>
<dbReference type="PANTHER" id="PTHR13454">
    <property type="entry name" value="PROTEIN MCM10 HOMOLOG"/>
    <property type="match status" value="1"/>
</dbReference>
<feature type="compositionally biased region" description="Acidic residues" evidence="9">
    <location>
        <begin position="569"/>
        <end position="582"/>
    </location>
</feature>
<evidence type="ECO:0000256" key="3">
    <source>
        <dbReference type="ARBA" id="ARBA00022705"/>
    </source>
</evidence>
<dbReference type="SUPFAM" id="SSF50249">
    <property type="entry name" value="Nucleic acid-binding proteins"/>
    <property type="match status" value="1"/>
</dbReference>
<feature type="region of interest" description="Disordered" evidence="9">
    <location>
        <begin position="381"/>
        <end position="403"/>
    </location>
</feature>
<keyword evidence="3" id="KW-0235">DNA replication</keyword>
<feature type="coiled-coil region" evidence="8">
    <location>
        <begin position="429"/>
        <end position="469"/>
    </location>
</feature>
<dbReference type="EMBL" id="CP015056">
    <property type="protein sequence ID" value="QGN15729.1"/>
    <property type="molecule type" value="Genomic_DNA"/>
</dbReference>
<feature type="domain" description="MCM10 OB-fold" evidence="11">
    <location>
        <begin position="168"/>
        <end position="299"/>
    </location>
</feature>
<sequence>MSFKLIDPREIQADDPYERLSDDEFEIQRVKNRLEEIDIERKDLLNKLKVLEKNKNLKDPNFDFIEIPESPKKKSDIIKAQPVKTQQIAADQVVQEAKENENEGYLKKKQQQGGSTSYFLEKLQSVNFKEQEAIKKKNDILAHRIYTFDDGVFKEYVPIDVNEREDLSGLNIDRRYIPSTELQKNTKNIKVLRLQKLFSKVRPPQFMEPQYPNWLVIGIISKKTESRLTNSEKPVKFFSITLTDFQFELNVLFFGKAVVEKYYKLRVGDVVAILNPEILPSRKVESAGGSRSLSFSLKISKDINNILEIGRSKDLGFCDFYLKTKGTRCAIPINKVTSSYCEYHNEIKVRQGSAKRVEISSAVTMRAPVKSGYQQMVVKSQRNGGKSSLRYQQNPDRPATKEQTAAEANRFLFSSAHASTAFFDDDYENPEILANLDNKRRKIQELKNNRNLEKKLKTLTEKFLSKDEKVIDLESKKHATLSMFQHGLLNQIGYDPTKGKASAEIFGSTVDKKSTINEKQLAITDIRNIKKENVVLKPTRKQIREKFNKRNQVYENIMKDLDKNISGANEEEGESSDELEII</sequence>
<proteinExistence type="inferred from homology"/>
<keyword evidence="7" id="KW-0539">Nucleus</keyword>
<dbReference type="Pfam" id="PF09329">
    <property type="entry name" value="zf-primase"/>
    <property type="match status" value="1"/>
</dbReference>
<organism evidence="12 13">
    <name type="scientific">Kluyveromyces marxianus</name>
    <name type="common">Yeast</name>
    <name type="synonym">Candida kefyr</name>
    <dbReference type="NCBI Taxonomy" id="4911"/>
    <lineage>
        <taxon>Eukaryota</taxon>
        <taxon>Fungi</taxon>
        <taxon>Dikarya</taxon>
        <taxon>Ascomycota</taxon>
        <taxon>Saccharomycotina</taxon>
        <taxon>Saccharomycetes</taxon>
        <taxon>Saccharomycetales</taxon>
        <taxon>Saccharomycetaceae</taxon>
        <taxon>Kluyveromyces</taxon>
    </lineage>
</organism>
<comment type="similarity">
    <text evidence="2">Belongs to the MCM10 family.</text>
</comment>
<dbReference type="InterPro" id="IPR012340">
    <property type="entry name" value="NA-bd_OB-fold"/>
</dbReference>
<keyword evidence="8" id="KW-0175">Coiled coil</keyword>
<protein>
    <submittedName>
        <fullName evidence="12">Minichromosome maintenance protein 10</fullName>
    </submittedName>
</protein>
<feature type="domain" description="Zinc finger Mcm10/DnaG-type" evidence="10">
    <location>
        <begin position="310"/>
        <end position="356"/>
    </location>
</feature>
<evidence type="ECO:0000256" key="8">
    <source>
        <dbReference type="SAM" id="Coils"/>
    </source>
</evidence>
<keyword evidence="5" id="KW-0863">Zinc-finger</keyword>
<evidence type="ECO:0000313" key="12">
    <source>
        <dbReference type="EMBL" id="QGN15729.1"/>
    </source>
</evidence>
<feature type="coiled-coil region" evidence="8">
    <location>
        <begin position="27"/>
        <end position="54"/>
    </location>
</feature>
<evidence type="ECO:0000256" key="7">
    <source>
        <dbReference type="ARBA" id="ARBA00023242"/>
    </source>
</evidence>
<feature type="region of interest" description="Disordered" evidence="9">
    <location>
        <begin position="563"/>
        <end position="582"/>
    </location>
</feature>
<dbReference type="InterPro" id="IPR015408">
    <property type="entry name" value="Znf_Mcm10/DnaG"/>
</dbReference>
<name>A0ABX6EVH0_KLUMA</name>
<dbReference type="InterPro" id="IPR055065">
    <property type="entry name" value="OB_MCM10"/>
</dbReference>
<evidence type="ECO:0000256" key="6">
    <source>
        <dbReference type="ARBA" id="ARBA00022833"/>
    </source>
</evidence>
<keyword evidence="6" id="KW-0862">Zinc</keyword>
<evidence type="ECO:0000259" key="10">
    <source>
        <dbReference type="Pfam" id="PF09329"/>
    </source>
</evidence>
<evidence type="ECO:0000256" key="5">
    <source>
        <dbReference type="ARBA" id="ARBA00022771"/>
    </source>
</evidence>
<evidence type="ECO:0000259" key="11">
    <source>
        <dbReference type="Pfam" id="PF22379"/>
    </source>
</evidence>
<evidence type="ECO:0000256" key="1">
    <source>
        <dbReference type="ARBA" id="ARBA00004123"/>
    </source>
</evidence>
<accession>A0ABX6EVH0</accession>
<gene>
    <name evidence="12" type="primary">MCM10</name>
    <name evidence="12" type="ORF">FIM1_2423</name>
</gene>